<protein>
    <submittedName>
        <fullName evidence="1">Uncharacterized protein</fullName>
    </submittedName>
</protein>
<reference evidence="1" key="1">
    <citation type="submission" date="2014-05" db="EMBL/GenBank/DDBJ databases">
        <authorList>
            <person name="Chronopoulou M."/>
        </authorList>
    </citation>
    <scope>NUCLEOTIDE SEQUENCE</scope>
    <source>
        <tissue evidence="1">Whole organism</tissue>
    </source>
</reference>
<feature type="non-terminal residue" evidence="1">
    <location>
        <position position="1"/>
    </location>
</feature>
<evidence type="ECO:0000313" key="1">
    <source>
        <dbReference type="EMBL" id="CDW25793.1"/>
    </source>
</evidence>
<organism evidence="1">
    <name type="scientific">Lepeophtheirus salmonis</name>
    <name type="common">Salmon louse</name>
    <name type="synonym">Caligus salmonis</name>
    <dbReference type="NCBI Taxonomy" id="72036"/>
    <lineage>
        <taxon>Eukaryota</taxon>
        <taxon>Metazoa</taxon>
        <taxon>Ecdysozoa</taxon>
        <taxon>Arthropoda</taxon>
        <taxon>Crustacea</taxon>
        <taxon>Multicrustacea</taxon>
        <taxon>Hexanauplia</taxon>
        <taxon>Copepoda</taxon>
        <taxon>Siphonostomatoida</taxon>
        <taxon>Caligidae</taxon>
        <taxon>Lepeophtheirus</taxon>
    </lineage>
</organism>
<dbReference type="AlphaFoldDB" id="A0A0K2TIB6"/>
<name>A0A0K2TIB6_LEPSM</name>
<accession>A0A0K2TIB6</accession>
<sequence>ISLEYKTNDYHLLIGLCFRTIEDKLSIFIDEFDACAKSICDVDRPLLYDTLSPGLK</sequence>
<dbReference type="EMBL" id="HACA01008432">
    <property type="protein sequence ID" value="CDW25793.1"/>
    <property type="molecule type" value="Transcribed_RNA"/>
</dbReference>
<proteinExistence type="predicted"/>